<evidence type="ECO:0000313" key="7">
    <source>
        <dbReference type="Proteomes" id="UP000284434"/>
    </source>
</evidence>
<dbReference type="EMBL" id="JAQMRD010000005">
    <property type="protein sequence ID" value="MDB9222420.1"/>
    <property type="molecule type" value="Genomic_DNA"/>
</dbReference>
<evidence type="ECO:0000313" key="6">
    <source>
        <dbReference type="Proteomes" id="UP000284243"/>
    </source>
</evidence>
<dbReference type="Proteomes" id="UP000284243">
    <property type="component" value="Unassembled WGS sequence"/>
</dbReference>
<reference evidence="6 7" key="1">
    <citation type="submission" date="2018-08" db="EMBL/GenBank/DDBJ databases">
        <title>A genome reference for cultivated species of the human gut microbiota.</title>
        <authorList>
            <person name="Zou Y."/>
            <person name="Xue W."/>
            <person name="Luo G."/>
        </authorList>
    </citation>
    <scope>NUCLEOTIDE SEQUENCE [LARGE SCALE GENOMIC DNA]</scope>
    <source>
        <strain evidence="4 6">AF16-14</strain>
        <strain evidence="5 7">OF03-11</strain>
    </source>
</reference>
<feature type="region of interest" description="Disordered" evidence="1">
    <location>
        <begin position="310"/>
        <end position="347"/>
    </location>
</feature>
<reference evidence="3" key="2">
    <citation type="submission" date="2023-01" db="EMBL/GenBank/DDBJ databases">
        <title>Human gut microbiome strain richness.</title>
        <authorList>
            <person name="Chen-Liaw A."/>
        </authorList>
    </citation>
    <scope>NUCLEOTIDE SEQUENCE</scope>
    <source>
        <strain evidence="3">RTP21484st1_B7_RTP21484_190118</strain>
    </source>
</reference>
<evidence type="ECO:0000313" key="4">
    <source>
        <dbReference type="EMBL" id="RGU57718.1"/>
    </source>
</evidence>
<feature type="transmembrane region" description="Helical" evidence="2">
    <location>
        <begin position="158"/>
        <end position="179"/>
    </location>
</feature>
<keyword evidence="2" id="KW-1133">Transmembrane helix</keyword>
<feature type="compositionally biased region" description="Basic and acidic residues" evidence="1">
    <location>
        <begin position="318"/>
        <end position="347"/>
    </location>
</feature>
<keyword evidence="2" id="KW-0812">Transmembrane</keyword>
<dbReference type="Proteomes" id="UP000284434">
    <property type="component" value="Unassembled WGS sequence"/>
</dbReference>
<sequence>MRSVLKQILLYLCLFLGVATLKAQHVEYGVALDTNYMMIGDQQHLTFKAKVDPGVRIVFPRLQDTVVHGLEIISGPVRDSVKEKDGRWLLEEKYVVTAFDTGVYVVPPQPITIESQEYNNIVRTDPVGLVVNTFQVDPQKGNYDIVMPYAAPWTFAEILPYLLWVLLGIALILIFWLYWDRRRKNKPLFTPKKEEIPPYVMAIRSLDEIKGNKLWQTGKEKEYYTRLTDTVRQYLDGEFAIPAMEQTSSETMQALVNCKEVEAKERERIAEMLTTADYVKFAKFTPLQDENSRYLDAAYEFVNNTHQRVEAEIAQQQKQEEERKRQEEEQQRKEAEKSETPEDVKDK</sequence>
<proteinExistence type="predicted"/>
<dbReference type="RefSeq" id="WP_022161333.1">
    <property type="nucleotide sequence ID" value="NZ_CABJFF010000008.1"/>
</dbReference>
<accession>A0A412TV49</accession>
<dbReference type="Proteomes" id="UP001212263">
    <property type="component" value="Unassembled WGS sequence"/>
</dbReference>
<dbReference type="EMBL" id="QSCO01000024">
    <property type="protein sequence ID" value="RGY04523.1"/>
    <property type="molecule type" value="Genomic_DNA"/>
</dbReference>
<dbReference type="EMBL" id="QRYC01000004">
    <property type="protein sequence ID" value="RGU57718.1"/>
    <property type="molecule type" value="Genomic_DNA"/>
</dbReference>
<dbReference type="AlphaFoldDB" id="A0A412TV49"/>
<organism evidence="4 6">
    <name type="scientific">Odoribacter splanchnicus</name>
    <dbReference type="NCBI Taxonomy" id="28118"/>
    <lineage>
        <taxon>Bacteria</taxon>
        <taxon>Pseudomonadati</taxon>
        <taxon>Bacteroidota</taxon>
        <taxon>Bacteroidia</taxon>
        <taxon>Bacteroidales</taxon>
        <taxon>Odoribacteraceae</taxon>
        <taxon>Odoribacter</taxon>
    </lineage>
</organism>
<keyword evidence="2" id="KW-0472">Membrane</keyword>
<evidence type="ECO:0000313" key="3">
    <source>
        <dbReference type="EMBL" id="MDB9222420.1"/>
    </source>
</evidence>
<evidence type="ECO:0000256" key="2">
    <source>
        <dbReference type="SAM" id="Phobius"/>
    </source>
</evidence>
<evidence type="ECO:0000256" key="1">
    <source>
        <dbReference type="SAM" id="MobiDB-lite"/>
    </source>
</evidence>
<protein>
    <submittedName>
        <fullName evidence="3">BatA domain-containing protein</fullName>
    </submittedName>
</protein>
<evidence type="ECO:0000313" key="5">
    <source>
        <dbReference type="EMBL" id="RGY04523.1"/>
    </source>
</evidence>
<comment type="caution">
    <text evidence="4">The sequence shown here is derived from an EMBL/GenBank/DDBJ whole genome shotgun (WGS) entry which is preliminary data.</text>
</comment>
<gene>
    <name evidence="4" type="ORF">DWW57_04270</name>
    <name evidence="5" type="ORF">DXA53_15680</name>
    <name evidence="3" type="ORF">PN645_05285</name>
</gene>
<name>A0A412TV49_9BACT</name>